<dbReference type="EMBL" id="JAINUG010000085">
    <property type="protein sequence ID" value="KAJ8399082.1"/>
    <property type="molecule type" value="Genomic_DNA"/>
</dbReference>
<comment type="caution">
    <text evidence="1">The sequence shown here is derived from an EMBL/GenBank/DDBJ whole genome shotgun (WGS) entry which is preliminary data.</text>
</comment>
<organism evidence="1 2">
    <name type="scientific">Aldrovandia affinis</name>
    <dbReference type="NCBI Taxonomy" id="143900"/>
    <lineage>
        <taxon>Eukaryota</taxon>
        <taxon>Metazoa</taxon>
        <taxon>Chordata</taxon>
        <taxon>Craniata</taxon>
        <taxon>Vertebrata</taxon>
        <taxon>Euteleostomi</taxon>
        <taxon>Actinopterygii</taxon>
        <taxon>Neopterygii</taxon>
        <taxon>Teleostei</taxon>
        <taxon>Notacanthiformes</taxon>
        <taxon>Halosauridae</taxon>
        <taxon>Aldrovandia</taxon>
    </lineage>
</organism>
<protein>
    <submittedName>
        <fullName evidence="1">Uncharacterized protein</fullName>
    </submittedName>
</protein>
<evidence type="ECO:0000313" key="1">
    <source>
        <dbReference type="EMBL" id="KAJ8399082.1"/>
    </source>
</evidence>
<dbReference type="AlphaFoldDB" id="A0AAD7SB41"/>
<keyword evidence="2" id="KW-1185">Reference proteome</keyword>
<reference evidence="1" key="1">
    <citation type="journal article" date="2023" name="Science">
        <title>Genome structures resolve the early diversification of teleost fishes.</title>
        <authorList>
            <person name="Parey E."/>
            <person name="Louis A."/>
            <person name="Montfort J."/>
            <person name="Bouchez O."/>
            <person name="Roques C."/>
            <person name="Iampietro C."/>
            <person name="Lluch J."/>
            <person name="Castinel A."/>
            <person name="Donnadieu C."/>
            <person name="Desvignes T."/>
            <person name="Floi Bucao C."/>
            <person name="Jouanno E."/>
            <person name="Wen M."/>
            <person name="Mejri S."/>
            <person name="Dirks R."/>
            <person name="Jansen H."/>
            <person name="Henkel C."/>
            <person name="Chen W.J."/>
            <person name="Zahm M."/>
            <person name="Cabau C."/>
            <person name="Klopp C."/>
            <person name="Thompson A.W."/>
            <person name="Robinson-Rechavi M."/>
            <person name="Braasch I."/>
            <person name="Lecointre G."/>
            <person name="Bobe J."/>
            <person name="Postlethwait J.H."/>
            <person name="Berthelot C."/>
            <person name="Roest Crollius H."/>
            <person name="Guiguen Y."/>
        </authorList>
    </citation>
    <scope>NUCLEOTIDE SEQUENCE</scope>
    <source>
        <strain evidence="1">NC1722</strain>
    </source>
</reference>
<evidence type="ECO:0000313" key="2">
    <source>
        <dbReference type="Proteomes" id="UP001221898"/>
    </source>
</evidence>
<gene>
    <name evidence="1" type="ORF">AAFF_G00414610</name>
</gene>
<accession>A0AAD7SB41</accession>
<proteinExistence type="predicted"/>
<sequence>MIQTKAGPAAGLKNLQHRGMLCAYEEAHCGCIQDVGPSERRGRAPVARLRDPKRIRSIFETARLESETRLSVLPLAFRFQAGRVN</sequence>
<dbReference type="Proteomes" id="UP001221898">
    <property type="component" value="Unassembled WGS sequence"/>
</dbReference>
<name>A0AAD7SB41_9TELE</name>